<sequence length="330" mass="37453">MATSEPEVPNPVIEPDTSDTDSAVGSDIHSELISLTSSITDFVYKNGRRYSAYRGAKYVLPNDERESDRNDLLHHIYGIMLDGRLIIAPIGNHLKRILDIGTGTGIWAINVADEYPNAEVIGTDISPIQPSWSPPNLQFEIDNVELDWTYSKIFDLIHFQNLNACISNWPKLLKQCYDNLAPGGYLEAKETDGVTVSDDNSIPENCHLRRWEKECRGACDKLGLDTSIPWRLKDMFKDAGFVDIREQTWKMPFNAWPKDPQLKQLGRYQLVQYLDALQAYALGLLVEVQGWTKEEMEVFLVGLRSDLKNTKFHGYNVFRVVTGRKPKATS</sequence>
<organism evidence="2 3">
    <name type="scientific">Lineolata rhizophorae</name>
    <dbReference type="NCBI Taxonomy" id="578093"/>
    <lineage>
        <taxon>Eukaryota</taxon>
        <taxon>Fungi</taxon>
        <taxon>Dikarya</taxon>
        <taxon>Ascomycota</taxon>
        <taxon>Pezizomycotina</taxon>
        <taxon>Dothideomycetes</taxon>
        <taxon>Dothideomycetes incertae sedis</taxon>
        <taxon>Lineolatales</taxon>
        <taxon>Lineolataceae</taxon>
        <taxon>Lineolata</taxon>
    </lineage>
</organism>
<keyword evidence="2" id="KW-0808">Transferase</keyword>
<dbReference type="PANTHER" id="PTHR43591:SF24">
    <property type="entry name" value="2-METHOXY-6-POLYPRENYL-1,4-BENZOQUINOL METHYLASE, MITOCHONDRIAL"/>
    <property type="match status" value="1"/>
</dbReference>
<feature type="region of interest" description="Disordered" evidence="1">
    <location>
        <begin position="1"/>
        <end position="24"/>
    </location>
</feature>
<dbReference type="GO" id="GO:0008168">
    <property type="term" value="F:methyltransferase activity"/>
    <property type="evidence" value="ECO:0007669"/>
    <property type="project" value="UniProtKB-KW"/>
</dbReference>
<dbReference type="SUPFAM" id="SSF53335">
    <property type="entry name" value="S-adenosyl-L-methionine-dependent methyltransferases"/>
    <property type="match status" value="1"/>
</dbReference>
<keyword evidence="3" id="KW-1185">Reference proteome</keyword>
<dbReference type="InterPro" id="IPR029063">
    <property type="entry name" value="SAM-dependent_MTases_sf"/>
</dbReference>
<proteinExistence type="predicted"/>
<dbReference type="PANTHER" id="PTHR43591">
    <property type="entry name" value="METHYLTRANSFERASE"/>
    <property type="match status" value="1"/>
</dbReference>
<dbReference type="Pfam" id="PF13489">
    <property type="entry name" value="Methyltransf_23"/>
    <property type="match status" value="1"/>
</dbReference>
<evidence type="ECO:0000313" key="2">
    <source>
        <dbReference type="EMBL" id="KAF2459599.1"/>
    </source>
</evidence>
<dbReference type="CDD" id="cd02440">
    <property type="entry name" value="AdoMet_MTases"/>
    <property type="match status" value="1"/>
</dbReference>
<gene>
    <name evidence="2" type="ORF">BDY21DRAFT_338664</name>
</gene>
<reference evidence="2" key="1">
    <citation type="journal article" date="2020" name="Stud. Mycol.">
        <title>101 Dothideomycetes genomes: a test case for predicting lifestyles and emergence of pathogens.</title>
        <authorList>
            <person name="Haridas S."/>
            <person name="Albert R."/>
            <person name="Binder M."/>
            <person name="Bloem J."/>
            <person name="Labutti K."/>
            <person name="Salamov A."/>
            <person name="Andreopoulos B."/>
            <person name="Baker S."/>
            <person name="Barry K."/>
            <person name="Bills G."/>
            <person name="Bluhm B."/>
            <person name="Cannon C."/>
            <person name="Castanera R."/>
            <person name="Culley D."/>
            <person name="Daum C."/>
            <person name="Ezra D."/>
            <person name="Gonzalez J."/>
            <person name="Henrissat B."/>
            <person name="Kuo A."/>
            <person name="Liang C."/>
            <person name="Lipzen A."/>
            <person name="Lutzoni F."/>
            <person name="Magnuson J."/>
            <person name="Mondo S."/>
            <person name="Nolan M."/>
            <person name="Ohm R."/>
            <person name="Pangilinan J."/>
            <person name="Park H.-J."/>
            <person name="Ramirez L."/>
            <person name="Alfaro M."/>
            <person name="Sun H."/>
            <person name="Tritt A."/>
            <person name="Yoshinaga Y."/>
            <person name="Zwiers L.-H."/>
            <person name="Turgeon B."/>
            <person name="Goodwin S."/>
            <person name="Spatafora J."/>
            <person name="Crous P."/>
            <person name="Grigoriev I."/>
        </authorList>
    </citation>
    <scope>NUCLEOTIDE SEQUENCE</scope>
    <source>
        <strain evidence="2">ATCC 16933</strain>
    </source>
</reference>
<dbReference type="Gene3D" id="3.40.50.150">
    <property type="entry name" value="Vaccinia Virus protein VP39"/>
    <property type="match status" value="1"/>
</dbReference>
<name>A0A6A6P6U3_9PEZI</name>
<dbReference type="OrthoDB" id="2013972at2759"/>
<dbReference type="Proteomes" id="UP000799766">
    <property type="component" value="Unassembled WGS sequence"/>
</dbReference>
<dbReference type="EMBL" id="MU001675">
    <property type="protein sequence ID" value="KAF2459599.1"/>
    <property type="molecule type" value="Genomic_DNA"/>
</dbReference>
<protein>
    <submittedName>
        <fullName evidence="2">S-adenosyl-L-methionine-dependent methyltransferase</fullName>
    </submittedName>
</protein>
<evidence type="ECO:0000313" key="3">
    <source>
        <dbReference type="Proteomes" id="UP000799766"/>
    </source>
</evidence>
<evidence type="ECO:0000256" key="1">
    <source>
        <dbReference type="SAM" id="MobiDB-lite"/>
    </source>
</evidence>
<accession>A0A6A6P6U3</accession>
<dbReference type="GO" id="GO:0032259">
    <property type="term" value="P:methylation"/>
    <property type="evidence" value="ECO:0007669"/>
    <property type="project" value="UniProtKB-KW"/>
</dbReference>
<dbReference type="AlphaFoldDB" id="A0A6A6P6U3"/>
<keyword evidence="2" id="KW-0489">Methyltransferase</keyword>